<feature type="non-terminal residue" evidence="1">
    <location>
        <position position="193"/>
    </location>
</feature>
<comment type="caution">
    <text evidence="1">The sequence shown here is derived from an EMBL/GenBank/DDBJ whole genome shotgun (WGS) entry which is preliminary data.</text>
</comment>
<protein>
    <submittedName>
        <fullName evidence="1">1915_t:CDS:1</fullName>
    </submittedName>
</protein>
<dbReference type="OrthoDB" id="2446773at2759"/>
<organism evidence="1 2">
    <name type="scientific">Cetraspora pellucida</name>
    <dbReference type="NCBI Taxonomy" id="1433469"/>
    <lineage>
        <taxon>Eukaryota</taxon>
        <taxon>Fungi</taxon>
        <taxon>Fungi incertae sedis</taxon>
        <taxon>Mucoromycota</taxon>
        <taxon>Glomeromycotina</taxon>
        <taxon>Glomeromycetes</taxon>
        <taxon>Diversisporales</taxon>
        <taxon>Gigasporaceae</taxon>
        <taxon>Cetraspora</taxon>
    </lineage>
</organism>
<dbReference type="EMBL" id="CAJVQA010022471">
    <property type="protein sequence ID" value="CAG8773995.1"/>
    <property type="molecule type" value="Genomic_DNA"/>
</dbReference>
<name>A0A9N9JB47_9GLOM</name>
<dbReference type="AlphaFoldDB" id="A0A9N9JB47"/>
<dbReference type="Proteomes" id="UP000789759">
    <property type="component" value="Unassembled WGS sequence"/>
</dbReference>
<evidence type="ECO:0000313" key="1">
    <source>
        <dbReference type="EMBL" id="CAG8773995.1"/>
    </source>
</evidence>
<evidence type="ECO:0000313" key="2">
    <source>
        <dbReference type="Proteomes" id="UP000789759"/>
    </source>
</evidence>
<accession>A0A9N9JB47</accession>
<sequence>MLTTQSLESMNKLLKRFFDSKTMLSDFLVAFEQALDACEEAEHIFAYKELVYPTQSISQNLIKNQAANYLSELELVKDYINFYNHSQPQALETSTVNESFNPDKCADFIKYLEKYLEALYFFSGNVQNPVSSKYLIINNLIKSKAVRRPKKGRIRCEKENVSVKKKRSWPKKILEENQNQIQDQDENLRYLQN</sequence>
<reference evidence="1" key="1">
    <citation type="submission" date="2021-06" db="EMBL/GenBank/DDBJ databases">
        <authorList>
            <person name="Kallberg Y."/>
            <person name="Tangrot J."/>
            <person name="Rosling A."/>
        </authorList>
    </citation>
    <scope>NUCLEOTIDE SEQUENCE</scope>
    <source>
        <strain evidence="1">FL966</strain>
    </source>
</reference>
<gene>
    <name evidence="1" type="ORF">CPELLU_LOCUS16015</name>
</gene>
<keyword evidence="2" id="KW-1185">Reference proteome</keyword>
<proteinExistence type="predicted"/>